<dbReference type="InterPro" id="IPR004385">
    <property type="entry name" value="NDP_pyrophosphatase"/>
</dbReference>
<reference evidence="5" key="1">
    <citation type="submission" date="2025-08" db="UniProtKB">
        <authorList>
            <consortium name="RefSeq"/>
        </authorList>
    </citation>
    <scope>IDENTIFICATION</scope>
</reference>
<dbReference type="RefSeq" id="XP_065660715.1">
    <property type="nucleotide sequence ID" value="XM_065804643.1"/>
</dbReference>
<dbReference type="PROSITE" id="PS51462">
    <property type="entry name" value="NUDIX"/>
    <property type="match status" value="1"/>
</dbReference>
<dbReference type="GeneID" id="100202798"/>
<evidence type="ECO:0000256" key="1">
    <source>
        <dbReference type="ARBA" id="ARBA00001946"/>
    </source>
</evidence>
<keyword evidence="4" id="KW-1185">Reference proteome</keyword>
<evidence type="ECO:0000313" key="4">
    <source>
        <dbReference type="Proteomes" id="UP001652625"/>
    </source>
</evidence>
<organism evidence="4 5">
    <name type="scientific">Hydra vulgaris</name>
    <name type="common">Hydra</name>
    <name type="synonym">Hydra attenuata</name>
    <dbReference type="NCBI Taxonomy" id="6087"/>
    <lineage>
        <taxon>Eukaryota</taxon>
        <taxon>Metazoa</taxon>
        <taxon>Cnidaria</taxon>
        <taxon>Hydrozoa</taxon>
        <taxon>Hydroidolina</taxon>
        <taxon>Anthoathecata</taxon>
        <taxon>Aplanulata</taxon>
        <taxon>Hydridae</taxon>
        <taxon>Hydra</taxon>
    </lineage>
</organism>
<dbReference type="Proteomes" id="UP001652625">
    <property type="component" value="Chromosome 09"/>
</dbReference>
<keyword evidence="2" id="KW-0378">Hydrolase</keyword>
<protein>
    <submittedName>
        <fullName evidence="5">Uridine diphosphate glucose pyrophosphatase NUDT14</fullName>
    </submittedName>
</protein>
<dbReference type="Gene3D" id="3.90.79.10">
    <property type="entry name" value="Nucleoside Triphosphate Pyrophosphohydrolase"/>
    <property type="match status" value="1"/>
</dbReference>
<evidence type="ECO:0000256" key="2">
    <source>
        <dbReference type="ARBA" id="ARBA00022801"/>
    </source>
</evidence>
<dbReference type="CDD" id="cd18887">
    <property type="entry name" value="NUDIX_UGPPase_Nudt14"/>
    <property type="match status" value="1"/>
</dbReference>
<dbReference type="PANTHER" id="PTHR11839:SF15">
    <property type="entry name" value="URIDINE DIPHOSPHATE GLUCOSE PYROPHOSPHATASE NUDT14"/>
    <property type="match status" value="1"/>
</dbReference>
<dbReference type="NCBIfam" id="TIGR00052">
    <property type="entry name" value="nudix-type nucleoside diphosphatase, YffH/AdpP family"/>
    <property type="match status" value="1"/>
</dbReference>
<dbReference type="SUPFAM" id="SSF55811">
    <property type="entry name" value="Nudix"/>
    <property type="match status" value="1"/>
</dbReference>
<dbReference type="InterPro" id="IPR015797">
    <property type="entry name" value="NUDIX_hydrolase-like_dom_sf"/>
</dbReference>
<sequence length="215" mass="24374">MNFLEISNLEVSPMVDSQFVVPSRVTFNQNGVKRTWDYIKAHDAVAILLFNTTKQAFILVKQFRPALYMAINERVNSEDISVLEKKEKELKISVPFEKGVSYELCAGIVDKDCTLVEIAQAEILEETGYQVSINKIKPLFEYNAVGFSGNLTTVFFAEVTDEMIVNEGGGNKHDGEFIELFYLPIKDAKEFIYNNDYPKTSSVSAAIGWYFLNYS</sequence>
<gene>
    <name evidence="5" type="primary">LOC100202798</name>
</gene>
<dbReference type="InterPro" id="IPR000086">
    <property type="entry name" value="NUDIX_hydrolase_dom"/>
</dbReference>
<accession>A0ABM4CG68</accession>
<feature type="domain" description="Nudix hydrolase" evidence="3">
    <location>
        <begin position="40"/>
        <end position="205"/>
    </location>
</feature>
<dbReference type="PANTHER" id="PTHR11839">
    <property type="entry name" value="UDP/ADP-SUGAR PYROPHOSPHATASE"/>
    <property type="match status" value="1"/>
</dbReference>
<evidence type="ECO:0000259" key="3">
    <source>
        <dbReference type="PROSITE" id="PS51462"/>
    </source>
</evidence>
<proteinExistence type="predicted"/>
<evidence type="ECO:0000313" key="5">
    <source>
        <dbReference type="RefSeq" id="XP_065660715.1"/>
    </source>
</evidence>
<comment type="cofactor">
    <cofactor evidence="1">
        <name>Mg(2+)</name>
        <dbReference type="ChEBI" id="CHEBI:18420"/>
    </cofactor>
</comment>
<name>A0ABM4CG68_HYDVU</name>